<accession>A0A6C0F3U8</accession>
<name>A0A6C0F3U8_9ZZZZ</name>
<sequence>MKRNKTKRKYGGTYVVKVLILCHTEPVYAEFDESVAEFDESVAEFDESVAEFDTFKIKGHWMNSDKEIKKILKDKMKEKCTKNIKFDTVDNLQLLINHLENIGYDGEAVKQRLNERAIDNNTNAKKLGGNFFFSDAFDPEFIKKHLSKYDVIMVPDCNNKYMNLQLKKSSDGKYELLPFILICLELTKMLKPSGTIQFSKFLEFNKCIVPNNIKVLDDDKYEALHTALKDDTDAEFLDQLRPMYKESVEYDNGHLALASALEYNKFRVKQSDCDFGKMLVATTKPQSQQKPNSSVACAVMGGKSIKTKKKERKRKVREPTVPL</sequence>
<reference evidence="1" key="1">
    <citation type="journal article" date="2020" name="Nature">
        <title>Giant virus diversity and host interactions through global metagenomics.</title>
        <authorList>
            <person name="Schulz F."/>
            <person name="Roux S."/>
            <person name="Paez-Espino D."/>
            <person name="Jungbluth S."/>
            <person name="Walsh D.A."/>
            <person name="Denef V.J."/>
            <person name="McMahon K.D."/>
            <person name="Konstantinidis K.T."/>
            <person name="Eloe-Fadrosh E.A."/>
            <person name="Kyrpides N.C."/>
            <person name="Woyke T."/>
        </authorList>
    </citation>
    <scope>NUCLEOTIDE SEQUENCE</scope>
    <source>
        <strain evidence="1">GVMAG-M-3300009180-1</strain>
    </source>
</reference>
<protein>
    <submittedName>
        <fullName evidence="1">Uncharacterized protein</fullName>
    </submittedName>
</protein>
<evidence type="ECO:0000313" key="1">
    <source>
        <dbReference type="EMBL" id="QHT35303.1"/>
    </source>
</evidence>
<dbReference type="EMBL" id="MN739017">
    <property type="protein sequence ID" value="QHT35303.1"/>
    <property type="molecule type" value="Genomic_DNA"/>
</dbReference>
<organism evidence="1">
    <name type="scientific">viral metagenome</name>
    <dbReference type="NCBI Taxonomy" id="1070528"/>
    <lineage>
        <taxon>unclassified sequences</taxon>
        <taxon>metagenomes</taxon>
        <taxon>organismal metagenomes</taxon>
    </lineage>
</organism>
<proteinExistence type="predicted"/>
<dbReference type="AlphaFoldDB" id="A0A6C0F3U8"/>